<evidence type="ECO:0000313" key="2">
    <source>
        <dbReference type="EMBL" id="RVE76554.1"/>
    </source>
</evidence>
<dbReference type="AlphaFoldDB" id="A0A437DPM0"/>
<reference evidence="2 3" key="1">
    <citation type="submission" date="2018-11" db="EMBL/GenBank/DDBJ databases">
        <authorList>
            <person name="Lopez-Roques C."/>
            <person name="Donnadieu C."/>
            <person name="Bouchez O."/>
            <person name="Klopp C."/>
            <person name="Cabau C."/>
            <person name="Zahm M."/>
        </authorList>
    </citation>
    <scope>NUCLEOTIDE SEQUENCE [LARGE SCALE GENOMIC DNA]</scope>
    <source>
        <strain evidence="2">RS831</strain>
        <tissue evidence="2">Whole body</tissue>
    </source>
</reference>
<dbReference type="EMBL" id="CM012437">
    <property type="protein sequence ID" value="RVE76554.1"/>
    <property type="molecule type" value="Genomic_DNA"/>
</dbReference>
<feature type="region of interest" description="Disordered" evidence="1">
    <location>
        <begin position="1"/>
        <end position="37"/>
    </location>
</feature>
<evidence type="ECO:0000313" key="3">
    <source>
        <dbReference type="Proteomes" id="UP000283210"/>
    </source>
</evidence>
<reference evidence="2 3" key="2">
    <citation type="submission" date="2019-01" db="EMBL/GenBank/DDBJ databases">
        <title>A chromosome length genome reference of the Java medaka (oryzias javanicus).</title>
        <authorList>
            <person name="Herpin A."/>
            <person name="Takehana Y."/>
            <person name="Naruse K."/>
            <person name="Ansai S."/>
            <person name="Kawaguchi M."/>
        </authorList>
    </citation>
    <scope>NUCLEOTIDE SEQUENCE [LARGE SCALE GENOMIC DNA]</scope>
    <source>
        <strain evidence="2">RS831</strain>
        <tissue evidence="2">Whole body</tissue>
    </source>
</reference>
<keyword evidence="3" id="KW-1185">Reference proteome</keyword>
<organism evidence="2 3">
    <name type="scientific">Oryzias javanicus</name>
    <name type="common">Javanese ricefish</name>
    <name type="synonym">Aplocheilus javanicus</name>
    <dbReference type="NCBI Taxonomy" id="123683"/>
    <lineage>
        <taxon>Eukaryota</taxon>
        <taxon>Metazoa</taxon>
        <taxon>Chordata</taxon>
        <taxon>Craniata</taxon>
        <taxon>Vertebrata</taxon>
        <taxon>Euteleostomi</taxon>
        <taxon>Actinopterygii</taxon>
        <taxon>Neopterygii</taxon>
        <taxon>Teleostei</taxon>
        <taxon>Neoteleostei</taxon>
        <taxon>Acanthomorphata</taxon>
        <taxon>Ovalentaria</taxon>
        <taxon>Atherinomorphae</taxon>
        <taxon>Beloniformes</taxon>
        <taxon>Adrianichthyidae</taxon>
        <taxon>Oryziinae</taxon>
        <taxon>Oryzias</taxon>
    </lineage>
</organism>
<proteinExistence type="predicted"/>
<evidence type="ECO:0000256" key="1">
    <source>
        <dbReference type="SAM" id="MobiDB-lite"/>
    </source>
</evidence>
<feature type="region of interest" description="Disordered" evidence="1">
    <location>
        <begin position="62"/>
        <end position="111"/>
    </location>
</feature>
<accession>A0A437DPM0</accession>
<name>A0A437DPM0_ORYJA</name>
<protein>
    <submittedName>
        <fullName evidence="2">Uncharacterized protein</fullName>
    </submittedName>
</protein>
<dbReference type="Proteomes" id="UP000283210">
    <property type="component" value="Chromosome 1"/>
</dbReference>
<gene>
    <name evidence="2" type="ORF">OJAV_G00009710</name>
</gene>
<sequence>MFTMRVNRSAVSVWSERKPEADNEEDHSTVSNEPDVEYTEVVHPRSAEAVRGPLRKGTDTVYSELQNSTPGPPEGHDYGSVEYAELNGEQPEMGQNHLDPNRYSDLPEPVD</sequence>
<dbReference type="OrthoDB" id="8962160at2759"/>